<accession>A0A378L4A6</accession>
<proteinExistence type="predicted"/>
<evidence type="ECO:0000313" key="5">
    <source>
        <dbReference type="Proteomes" id="UP000255110"/>
    </source>
</evidence>
<reference evidence="2 4" key="1">
    <citation type="submission" date="2015-11" db="EMBL/GenBank/DDBJ databases">
        <title>Genomic analysis of 38 Legionella species identifies large and diverse effector repertoires.</title>
        <authorList>
            <person name="Burstein D."/>
            <person name="Amaro F."/>
            <person name="Zusman T."/>
            <person name="Lifshitz Z."/>
            <person name="Cohen O."/>
            <person name="Gilbert J.A."/>
            <person name="Pupko T."/>
            <person name="Shuman H.A."/>
            <person name="Segal G."/>
        </authorList>
    </citation>
    <scope>NUCLEOTIDE SEQUENCE [LARGE SCALE GENOMIC DNA]</scope>
    <source>
        <strain evidence="2 4">SC-18-C9</strain>
    </source>
</reference>
<dbReference type="Proteomes" id="UP000054820">
    <property type="component" value="Unassembled WGS sequence"/>
</dbReference>
<dbReference type="EMBL" id="LNYZ01000022">
    <property type="protein sequence ID" value="KTD75389.1"/>
    <property type="molecule type" value="Genomic_DNA"/>
</dbReference>
<sequence length="144" mass="16384">MFKEMSSSTTISWPDNLHKLAEQYNSLARKYENAQTPQKAEAFLEQIKELGRNLFNNMQKSKDATESYRLKQIVDAIGTGLDSIKKAQTEPVKEEGGEDEELFDQVRARSSAVGSASDVVHSFKDRLEHKSDNPKDDEEEHPHM</sequence>
<organism evidence="3 5">
    <name type="scientific">Legionella steigerwaltii</name>
    <dbReference type="NCBI Taxonomy" id="460"/>
    <lineage>
        <taxon>Bacteria</taxon>
        <taxon>Pseudomonadati</taxon>
        <taxon>Pseudomonadota</taxon>
        <taxon>Gammaproteobacteria</taxon>
        <taxon>Legionellales</taxon>
        <taxon>Legionellaceae</taxon>
        <taxon>Legionella</taxon>
    </lineage>
</organism>
<dbReference type="EMBL" id="UGOY01000001">
    <property type="protein sequence ID" value="STY21517.1"/>
    <property type="molecule type" value="Genomic_DNA"/>
</dbReference>
<feature type="region of interest" description="Disordered" evidence="1">
    <location>
        <begin position="108"/>
        <end position="144"/>
    </location>
</feature>
<keyword evidence="4" id="KW-1185">Reference proteome</keyword>
<evidence type="ECO:0000313" key="4">
    <source>
        <dbReference type="Proteomes" id="UP000054820"/>
    </source>
</evidence>
<reference evidence="3 5" key="2">
    <citation type="submission" date="2018-06" db="EMBL/GenBank/DDBJ databases">
        <authorList>
            <consortium name="Pathogen Informatics"/>
            <person name="Doyle S."/>
        </authorList>
    </citation>
    <scope>NUCLEOTIDE SEQUENCE [LARGE SCALE GENOMIC DNA]</scope>
    <source>
        <strain evidence="3 5">NCTC11991</strain>
    </source>
</reference>
<evidence type="ECO:0000313" key="2">
    <source>
        <dbReference type="EMBL" id="KTD75389.1"/>
    </source>
</evidence>
<name>A0A378L4A6_9GAMM</name>
<dbReference type="RefSeq" id="WP_058478032.1">
    <property type="nucleotide sequence ID" value="NZ_CAAAIO010000030.1"/>
</dbReference>
<feature type="compositionally biased region" description="Low complexity" evidence="1">
    <location>
        <begin position="108"/>
        <end position="120"/>
    </location>
</feature>
<feature type="compositionally biased region" description="Basic and acidic residues" evidence="1">
    <location>
        <begin position="121"/>
        <end position="144"/>
    </location>
</feature>
<evidence type="ECO:0000256" key="1">
    <source>
        <dbReference type="SAM" id="MobiDB-lite"/>
    </source>
</evidence>
<gene>
    <name evidence="2" type="ORF">Lstg_2484</name>
    <name evidence="3" type="ORF">NCTC11991_00085</name>
</gene>
<protein>
    <submittedName>
        <fullName evidence="3">Uncharacterized protein</fullName>
    </submittedName>
</protein>
<dbReference type="Proteomes" id="UP000255110">
    <property type="component" value="Unassembled WGS sequence"/>
</dbReference>
<evidence type="ECO:0000313" key="3">
    <source>
        <dbReference type="EMBL" id="STY21517.1"/>
    </source>
</evidence>
<dbReference type="AlphaFoldDB" id="A0A378L4A6"/>